<dbReference type="Proteomes" id="UP000248827">
    <property type="component" value="Unassembled WGS sequence"/>
</dbReference>
<dbReference type="RefSeq" id="WP_181458512.1">
    <property type="nucleotide sequence ID" value="NZ_QLLI01000012.1"/>
</dbReference>
<organism evidence="1 2">
    <name type="scientific">Paenibacillus pabuli</name>
    <dbReference type="NCBI Taxonomy" id="1472"/>
    <lineage>
        <taxon>Bacteria</taxon>
        <taxon>Bacillati</taxon>
        <taxon>Bacillota</taxon>
        <taxon>Bacilli</taxon>
        <taxon>Bacillales</taxon>
        <taxon>Paenibacillaceae</taxon>
        <taxon>Paenibacillus</taxon>
    </lineage>
</organism>
<sequence>MNGDSSELPAILTLLTEMQRQLNLLSPNPGVLVSADGDVWMEPQP</sequence>
<keyword evidence="2" id="KW-1185">Reference proteome</keyword>
<accession>A0ABX9BG25</accession>
<proteinExistence type="predicted"/>
<evidence type="ECO:0000313" key="1">
    <source>
        <dbReference type="EMBL" id="RAI91267.1"/>
    </source>
</evidence>
<evidence type="ECO:0000313" key="2">
    <source>
        <dbReference type="Proteomes" id="UP000248827"/>
    </source>
</evidence>
<gene>
    <name evidence="1" type="ORF">DET54_112132</name>
</gene>
<reference evidence="1 2" key="1">
    <citation type="submission" date="2018-06" db="EMBL/GenBank/DDBJ databases">
        <title>Freshwater and sediment microbial communities from various areas in North America, analyzing microbe dynamics in response to fracking.</title>
        <authorList>
            <person name="Lamendella R."/>
        </authorList>
    </citation>
    <scope>NUCLEOTIDE SEQUENCE [LARGE SCALE GENOMIC DNA]</scope>
    <source>
        <strain evidence="1 2">NG-13</strain>
    </source>
</reference>
<dbReference type="EMBL" id="QLLI01000012">
    <property type="protein sequence ID" value="RAI91267.1"/>
    <property type="molecule type" value="Genomic_DNA"/>
</dbReference>
<protein>
    <submittedName>
        <fullName evidence="1">Uncharacterized protein</fullName>
    </submittedName>
</protein>
<name>A0ABX9BG25_9BACL</name>
<comment type="caution">
    <text evidence="1">The sequence shown here is derived from an EMBL/GenBank/DDBJ whole genome shotgun (WGS) entry which is preliminary data.</text>
</comment>